<dbReference type="KEGG" id="amg:AMEC673_13395"/>
<reference evidence="2" key="1">
    <citation type="journal article" date="2012" name="Sci. Rep.">
        <title>Genomes of surface isolates of Alteromonas macleodii: the life of a widespread marine opportunistic copiotroph.</title>
        <authorList>
            <person name="Lopez-Perez M."/>
            <person name="Gonzaga A."/>
            <person name="Martin-Cuadrado A.B."/>
            <person name="Onyshchenko O."/>
            <person name="Ghavidel A."/>
            <person name="Ghai R."/>
            <person name="Rodriguez-Valera F."/>
        </authorList>
    </citation>
    <scope>NUCLEOTIDE SEQUENCE [LARGE SCALE GENOMIC DNA]</scope>
    <source>
        <strain evidence="2">English Channel 673</strain>
    </source>
</reference>
<sequence length="232" mass="24911">MNNQANNSRRKFIKTTGAVAGITVLPSTSVWGACNASGISGGSKVINVTCSVPEITGGWSPGTWKKLTKSSACSSHWKAKKKIKKIFGSHHSSSTLNSYVKGMAHFLSTTQVTFGDGSTVEQISFNIAEVFDKDDTGDSKMDLAAMYLNIYFGLADWDKILNSSAELLVEDFWGSMCVEHGLENKMSSPRWSKPLDSALSTEIGNQYWSDSSSGIASGDTSKIPVGITSLNC</sequence>
<dbReference type="AlphaFoldDB" id="A0AB33A0I4"/>
<accession>A0AB33A0I4</accession>
<dbReference type="EMBL" id="CP003844">
    <property type="protein sequence ID" value="AFT75365.1"/>
    <property type="molecule type" value="Genomic_DNA"/>
</dbReference>
<gene>
    <name evidence="1" type="ordered locus">AMEC673_13395</name>
</gene>
<proteinExistence type="predicted"/>
<dbReference type="Proteomes" id="UP000006296">
    <property type="component" value="Chromosome"/>
</dbReference>
<dbReference type="RefSeq" id="WP_014977064.1">
    <property type="nucleotide sequence ID" value="NC_018678.1"/>
</dbReference>
<organism evidence="1 2">
    <name type="scientific">Alteromonas macleodii (strain English Channel 673)</name>
    <dbReference type="NCBI Taxonomy" id="1004788"/>
    <lineage>
        <taxon>Bacteria</taxon>
        <taxon>Pseudomonadati</taxon>
        <taxon>Pseudomonadota</taxon>
        <taxon>Gammaproteobacteria</taxon>
        <taxon>Alteromonadales</taxon>
        <taxon>Alteromonadaceae</taxon>
        <taxon>Alteromonas/Salinimonas group</taxon>
        <taxon>Alteromonas</taxon>
    </lineage>
</organism>
<dbReference type="GeneID" id="56267881"/>
<evidence type="ECO:0000313" key="2">
    <source>
        <dbReference type="Proteomes" id="UP000006296"/>
    </source>
</evidence>
<protein>
    <recommendedName>
        <fullName evidence="3">Tat (Twin-arginine translocation) pathway signal sequence domain protein</fullName>
    </recommendedName>
</protein>
<evidence type="ECO:0000313" key="1">
    <source>
        <dbReference type="EMBL" id="AFT75365.1"/>
    </source>
</evidence>
<dbReference type="PROSITE" id="PS51318">
    <property type="entry name" value="TAT"/>
    <property type="match status" value="1"/>
</dbReference>
<dbReference type="InterPro" id="IPR006311">
    <property type="entry name" value="TAT_signal"/>
</dbReference>
<evidence type="ECO:0008006" key="3">
    <source>
        <dbReference type="Google" id="ProtNLM"/>
    </source>
</evidence>
<name>A0AB33A0I4_ALTME</name>